<organism evidence="2 3">
    <name type="scientific">Riccia sorocarpa</name>
    <dbReference type="NCBI Taxonomy" id="122646"/>
    <lineage>
        <taxon>Eukaryota</taxon>
        <taxon>Viridiplantae</taxon>
        <taxon>Streptophyta</taxon>
        <taxon>Embryophyta</taxon>
        <taxon>Marchantiophyta</taxon>
        <taxon>Marchantiopsida</taxon>
        <taxon>Marchantiidae</taxon>
        <taxon>Marchantiales</taxon>
        <taxon>Ricciaceae</taxon>
        <taxon>Riccia</taxon>
    </lineage>
</organism>
<dbReference type="InterPro" id="IPR008081">
    <property type="entry name" value="Cytoplasmic_FMR1-int"/>
</dbReference>
<dbReference type="EMBL" id="JBJQOH010000007">
    <property type="protein sequence ID" value="KAL3678016.1"/>
    <property type="molecule type" value="Genomic_DNA"/>
</dbReference>
<accession>A0ABD3GHD3</accession>
<feature type="domain" description="CYRIA/CYRIB Rac1 binding" evidence="1">
    <location>
        <begin position="93"/>
        <end position="323"/>
    </location>
</feature>
<evidence type="ECO:0000313" key="2">
    <source>
        <dbReference type="EMBL" id="KAL3678016.1"/>
    </source>
</evidence>
<dbReference type="PIRSF" id="PIRSF008153">
    <property type="entry name" value="FMR1_interacting"/>
    <property type="match status" value="1"/>
</dbReference>
<dbReference type="GO" id="GO:0005737">
    <property type="term" value="C:cytoplasm"/>
    <property type="evidence" value="ECO:0007669"/>
    <property type="project" value="UniProtKB-ARBA"/>
</dbReference>
<gene>
    <name evidence="2" type="ORF">R1sor_020972</name>
</gene>
<comment type="caution">
    <text evidence="2">The sequence shown here is derived from an EMBL/GenBank/DDBJ whole genome shotgun (WGS) entry which is preliminary data.</text>
</comment>
<proteinExistence type="predicted"/>
<name>A0ABD3GHD3_9MARC</name>
<protein>
    <recommendedName>
        <fullName evidence="1">CYRIA/CYRIB Rac1 binding domain-containing protein</fullName>
    </recommendedName>
</protein>
<keyword evidence="3" id="KW-1185">Reference proteome</keyword>
<evidence type="ECO:0000313" key="3">
    <source>
        <dbReference type="Proteomes" id="UP001633002"/>
    </source>
</evidence>
<dbReference type="InterPro" id="IPR009828">
    <property type="entry name" value="CYRIA/CYRIB_Rac1-bd"/>
</dbReference>
<dbReference type="Proteomes" id="UP001633002">
    <property type="component" value="Unassembled WGS sequence"/>
</dbReference>
<evidence type="ECO:0000259" key="1">
    <source>
        <dbReference type="Pfam" id="PF07159"/>
    </source>
</evidence>
<dbReference type="PANTHER" id="PTHR12195">
    <property type="entry name" value="CYTOPLASMIC FMR1-INTERACTING PROTEIN-RELATED"/>
    <property type="match status" value="1"/>
</dbReference>
<sequence>MAVPVEEAVSGLSTFSLEVSPHLPDELNIFLSDWTIHSPNEYVTCRLRDEQPDIQGLAVSLLSGWMATESPIAYDDVQAYQLQLLDDTKSITQLNNLITEGRDMVSILYTYRSCVKALPQLPESMKQNQTDLYRETYQVLDTEIGRLREIKSWQNTASSKLAADMQRFSRTDRRINGPTVTHMWGMLKLLDILLQLDHLKNAKASIPNDFSWYKRTFTQVSTEWKDSDSMREELDDLQIFLSTRWIILLNLQVELFRVNNVEDILQVLMLFCLESLESDRVLLYSERHVLLRVLPVVVILATSSVKEGDQVFKKIKINRLIRIFRRDPVVPAFPDLHIAPASMLKELSPYFRSKYQREYSILNHIPAIRAAHDDFCLRFAAAVNQLQLLKLAKEADDALTAQVKEEICLVVVEGFQLLSEWTGRVWEQCAWKFSRPAKDAQPYDNNTPLTDYEKVVRCNYSIIERKALLELTSYIKGVGTMMEKVDTLVADTIWETVHAQVQDFVQNKLAVMLRTTFRKKKEISRILTNMRTISADWMGNASSEQAATAKKPKEDTTPVTFRPRPAAPTAAQLHCLQFLIHELVTGGAPKKAGGFFGSGDTEIPSADMKLLENFFNRLAFFPHILDYRATLVHVSDLGFLWFREFYLETSKVIQFPIECSLPWMLADHIIESQDAGLLESVLMPFDVYNDSAEYALRVLKQRFLYDEIEAEVDLCFDQLVYKLSEHMFAYYKSCAASKSLDLAFINGVENHDKYTVFPRRYEALFKMRHFQLLGRSIDLAFLLAQRINKIFRENFEYLLERFESQDICHVVELQRLVEILKATHELLSEHLTLDSFALIMSEVMENISLISFSGRLASQIFQEIQNDLLPNFILCNTTQRFVRSIKSSQRPQRRPPIPHAKSSFMCGSHDLNAAHLTISELYSKFFGLPHMFAVLKLLGSRSMPWLVRALLDHLSQKLSLLEGRVDELLEVLPKAISIPAPTLGVTGCLKIYKDQLHWGTDYEHKIEVLHSLKEIGSLIFWMSLLDTAMREAETVHFMQVVPWLGVVPGSEAQMQQLLDDDGNSGLVSLFKAASAAVASDPDTQNPQSFVTMAKQAEVADILYVNNLQTGSTLDYTLAYLSAILDSVRQRWNSPSKSGLIEITTSREFHRIYSGVQFVFCGEQLEENETNQEQFGDAVAWGGCTIVYLLGQHLRFELLDFSYHVLTVGESEVNPGAHSIPDKISKTHNISAELVRFLESARKARRLNSHVFTMLRARFPHEEKLAALVKQSGTVVHRIKYPSTASAFDTLPAKGSMEGMNGYESEVILS</sequence>
<dbReference type="Pfam" id="PF07159">
    <property type="entry name" value="CYRIA-B_Rac1-bd"/>
    <property type="match status" value="1"/>
</dbReference>
<reference evidence="2 3" key="1">
    <citation type="submission" date="2024-09" db="EMBL/GenBank/DDBJ databases">
        <title>Chromosome-scale assembly of Riccia sorocarpa.</title>
        <authorList>
            <person name="Paukszto L."/>
        </authorList>
    </citation>
    <scope>NUCLEOTIDE SEQUENCE [LARGE SCALE GENOMIC DNA]</scope>
    <source>
        <strain evidence="2">LP-2024</strain>
        <tissue evidence="2">Aerial parts of the thallus</tissue>
    </source>
</reference>
<dbReference type="PRINTS" id="PR01698">
    <property type="entry name" value="CYTOFMRPINTP"/>
</dbReference>
<dbReference type="Pfam" id="PF05994">
    <property type="entry name" value="FragX_IP"/>
    <property type="match status" value="1"/>
</dbReference>